<evidence type="ECO:0000313" key="1">
    <source>
        <dbReference type="EMBL" id="GEU63970.1"/>
    </source>
</evidence>
<dbReference type="AlphaFoldDB" id="A0A6L2LRT4"/>
<name>A0A6L2LRT4_TANCI</name>
<accession>A0A6L2LRT4</accession>
<organism evidence="1">
    <name type="scientific">Tanacetum cinerariifolium</name>
    <name type="common">Dalmatian daisy</name>
    <name type="synonym">Chrysanthemum cinerariifolium</name>
    <dbReference type="NCBI Taxonomy" id="118510"/>
    <lineage>
        <taxon>Eukaryota</taxon>
        <taxon>Viridiplantae</taxon>
        <taxon>Streptophyta</taxon>
        <taxon>Embryophyta</taxon>
        <taxon>Tracheophyta</taxon>
        <taxon>Spermatophyta</taxon>
        <taxon>Magnoliopsida</taxon>
        <taxon>eudicotyledons</taxon>
        <taxon>Gunneridae</taxon>
        <taxon>Pentapetalae</taxon>
        <taxon>asterids</taxon>
        <taxon>campanulids</taxon>
        <taxon>Asterales</taxon>
        <taxon>Asteraceae</taxon>
        <taxon>Asteroideae</taxon>
        <taxon>Anthemideae</taxon>
        <taxon>Anthemidinae</taxon>
        <taxon>Tanacetum</taxon>
    </lineage>
</organism>
<comment type="caution">
    <text evidence="1">The sequence shown here is derived from an EMBL/GenBank/DDBJ whole genome shotgun (WGS) entry which is preliminary data.</text>
</comment>
<gene>
    <name evidence="1" type="ORF">Tci_035948</name>
</gene>
<protein>
    <submittedName>
        <fullName evidence="1">Uncharacterized protein</fullName>
    </submittedName>
</protein>
<sequence length="194" mass="22837">MSTKTEASVYSDLRIKSVVRIVVKKKWGYGFLTSIVVKKSDDKEYEFSYVDLPRLSLNDVEDMYLLQVQDKLNHLPLEFVKDFNNVLLLFIRRVVIQNRVEDIQIGLSEVKKFYDGALNTIQENLIYMVQKNKLGTGNKWLKGRDWTNMDVEKSNEVVDKIDKVLKRSEQLRRLEEYVRGRPKIVNPCTFVRPM</sequence>
<proteinExistence type="predicted"/>
<dbReference type="EMBL" id="BKCJ010004940">
    <property type="protein sequence ID" value="GEU63970.1"/>
    <property type="molecule type" value="Genomic_DNA"/>
</dbReference>
<reference evidence="1" key="1">
    <citation type="journal article" date="2019" name="Sci. Rep.">
        <title>Draft genome of Tanacetum cinerariifolium, the natural source of mosquito coil.</title>
        <authorList>
            <person name="Yamashiro T."/>
            <person name="Shiraishi A."/>
            <person name="Satake H."/>
            <person name="Nakayama K."/>
        </authorList>
    </citation>
    <scope>NUCLEOTIDE SEQUENCE</scope>
</reference>